<dbReference type="Proteomes" id="UP000034107">
    <property type="component" value="Unassembled WGS sequence"/>
</dbReference>
<evidence type="ECO:0000313" key="3">
    <source>
        <dbReference type="Proteomes" id="UP000034107"/>
    </source>
</evidence>
<feature type="non-terminal residue" evidence="2">
    <location>
        <position position="117"/>
    </location>
</feature>
<dbReference type="AlphaFoldDB" id="A0A0G1QW72"/>
<gene>
    <name evidence="2" type="ORF">UX31_C0007G0059</name>
</gene>
<keyword evidence="1" id="KW-1133">Transmembrane helix</keyword>
<reference evidence="2 3" key="1">
    <citation type="journal article" date="2015" name="Nature">
        <title>rRNA introns, odd ribosomes, and small enigmatic genomes across a large radiation of phyla.</title>
        <authorList>
            <person name="Brown C.T."/>
            <person name="Hug L.A."/>
            <person name="Thomas B.C."/>
            <person name="Sharon I."/>
            <person name="Castelle C.J."/>
            <person name="Singh A."/>
            <person name="Wilkins M.J."/>
            <person name="Williams K.H."/>
            <person name="Banfield J.F."/>
        </authorList>
    </citation>
    <scope>NUCLEOTIDE SEQUENCE [LARGE SCALE GENOMIC DNA]</scope>
</reference>
<comment type="caution">
    <text evidence="2">The sequence shown here is derived from an EMBL/GenBank/DDBJ whole genome shotgun (WGS) entry which is preliminary data.</text>
</comment>
<evidence type="ECO:0000313" key="2">
    <source>
        <dbReference type="EMBL" id="KKU22073.1"/>
    </source>
</evidence>
<proteinExistence type="predicted"/>
<dbReference type="EMBL" id="LCLS01000007">
    <property type="protein sequence ID" value="KKU22073.1"/>
    <property type="molecule type" value="Genomic_DNA"/>
</dbReference>
<protein>
    <submittedName>
        <fullName evidence="2">Uncharacterized protein</fullName>
    </submittedName>
</protein>
<dbReference type="Pfam" id="PF09997">
    <property type="entry name" value="DUF2238"/>
    <property type="match status" value="1"/>
</dbReference>
<keyword evidence="1" id="KW-0812">Transmembrane</keyword>
<keyword evidence="1" id="KW-0472">Membrane</keyword>
<organism evidence="2 3">
    <name type="scientific">Candidatus Nomurabacteria bacterium GW2011_GWA1_46_11</name>
    <dbReference type="NCBI Taxonomy" id="1618732"/>
    <lineage>
        <taxon>Bacteria</taxon>
        <taxon>Candidatus Nomuraibacteriota</taxon>
    </lineage>
</organism>
<feature type="transmembrane region" description="Helical" evidence="1">
    <location>
        <begin position="79"/>
        <end position="97"/>
    </location>
</feature>
<evidence type="ECO:0000256" key="1">
    <source>
        <dbReference type="SAM" id="Phobius"/>
    </source>
</evidence>
<accession>A0A0G1QW72</accession>
<feature type="transmembrane region" description="Helical" evidence="1">
    <location>
        <begin position="33"/>
        <end position="58"/>
    </location>
</feature>
<sequence>MNRKRLTATLVLMMFAIFALSLAGERWHWDILFWWFDVLLHLSGGFWVSLFFIWFFCADGLPLFKLRSGQPGPFLTTQTLLFVLVIGVLWEIFQFLTKSRIGAEPWSAPDTISDLFI</sequence>
<dbReference type="InterPro" id="IPR014509">
    <property type="entry name" value="YjdF-like"/>
</dbReference>
<name>A0A0G1QW72_9BACT</name>